<organism evidence="5 6">
    <name type="scientific">Aquamicrobium soli</name>
    <dbReference type="NCBI Taxonomy" id="1811518"/>
    <lineage>
        <taxon>Bacteria</taxon>
        <taxon>Pseudomonadati</taxon>
        <taxon>Pseudomonadota</taxon>
        <taxon>Alphaproteobacteria</taxon>
        <taxon>Hyphomicrobiales</taxon>
        <taxon>Phyllobacteriaceae</taxon>
        <taxon>Aquamicrobium</taxon>
    </lineage>
</organism>
<evidence type="ECO:0000256" key="3">
    <source>
        <dbReference type="ARBA" id="ARBA00023002"/>
    </source>
</evidence>
<gene>
    <name evidence="5" type="ORF">ACFOHJ_04890</name>
</gene>
<dbReference type="InterPro" id="IPR016166">
    <property type="entry name" value="FAD-bd_PCMH"/>
</dbReference>
<accession>A0ABV7K7W3</accession>
<dbReference type="InterPro" id="IPR036683">
    <property type="entry name" value="CO_DH_flav_C_dom_sf"/>
</dbReference>
<evidence type="ECO:0000313" key="5">
    <source>
        <dbReference type="EMBL" id="MFC3205540.1"/>
    </source>
</evidence>
<keyword evidence="3" id="KW-0560">Oxidoreductase</keyword>
<keyword evidence="1" id="KW-0285">Flavoprotein</keyword>
<feature type="domain" description="FAD-binding PCMH-type" evidence="4">
    <location>
        <begin position="1"/>
        <end position="169"/>
    </location>
</feature>
<dbReference type="Gene3D" id="3.30.390.50">
    <property type="entry name" value="CO dehydrogenase flavoprotein, C-terminal domain"/>
    <property type="match status" value="1"/>
</dbReference>
<dbReference type="InterPro" id="IPR016169">
    <property type="entry name" value="FAD-bd_PCMH_sub2"/>
</dbReference>
<dbReference type="InterPro" id="IPR005107">
    <property type="entry name" value="CO_DH_flav_C"/>
</dbReference>
<evidence type="ECO:0000256" key="2">
    <source>
        <dbReference type="ARBA" id="ARBA00022827"/>
    </source>
</evidence>
<dbReference type="InterPro" id="IPR051312">
    <property type="entry name" value="Diverse_Substr_Oxidored"/>
</dbReference>
<evidence type="ECO:0000256" key="1">
    <source>
        <dbReference type="ARBA" id="ARBA00022630"/>
    </source>
</evidence>
<dbReference type="SUPFAM" id="SSF56176">
    <property type="entry name" value="FAD-binding/transporter-associated domain-like"/>
    <property type="match status" value="1"/>
</dbReference>
<dbReference type="SUPFAM" id="SSF55447">
    <property type="entry name" value="CO dehydrogenase flavoprotein C-terminal domain-like"/>
    <property type="match status" value="1"/>
</dbReference>
<keyword evidence="6" id="KW-1185">Reference proteome</keyword>
<protein>
    <submittedName>
        <fullName evidence="5">FAD binding domain-containing protein</fullName>
    </submittedName>
</protein>
<evidence type="ECO:0000313" key="6">
    <source>
        <dbReference type="Proteomes" id="UP001595583"/>
    </source>
</evidence>
<keyword evidence="2" id="KW-0274">FAD</keyword>
<dbReference type="Gene3D" id="3.30.43.10">
    <property type="entry name" value="Uridine Diphospho-n-acetylenolpyruvylglucosamine Reductase, domain 2"/>
    <property type="match status" value="1"/>
</dbReference>
<evidence type="ECO:0000259" key="4">
    <source>
        <dbReference type="PROSITE" id="PS51387"/>
    </source>
</evidence>
<dbReference type="PROSITE" id="PS51387">
    <property type="entry name" value="FAD_PCMH"/>
    <property type="match status" value="1"/>
</dbReference>
<reference evidence="6" key="1">
    <citation type="journal article" date="2019" name="Int. J. Syst. Evol. Microbiol.">
        <title>The Global Catalogue of Microorganisms (GCM) 10K type strain sequencing project: providing services to taxonomists for standard genome sequencing and annotation.</title>
        <authorList>
            <consortium name="The Broad Institute Genomics Platform"/>
            <consortium name="The Broad Institute Genome Sequencing Center for Infectious Disease"/>
            <person name="Wu L."/>
            <person name="Ma J."/>
        </authorList>
    </citation>
    <scope>NUCLEOTIDE SEQUENCE [LARGE SCALE GENOMIC DNA]</scope>
    <source>
        <strain evidence="6">KCTC 52165</strain>
    </source>
</reference>
<dbReference type="InterPro" id="IPR002346">
    <property type="entry name" value="Mopterin_DH_FAD-bd"/>
</dbReference>
<dbReference type="RefSeq" id="WP_378219087.1">
    <property type="nucleotide sequence ID" value="NZ_JBHRTK010000004.1"/>
</dbReference>
<dbReference type="PANTHER" id="PTHR42659">
    <property type="entry name" value="XANTHINE DEHYDROGENASE SUBUNIT C-RELATED"/>
    <property type="match status" value="1"/>
</dbReference>
<sequence length="264" mass="27762">MYDFHYTKPAALAEALQSAEEADSKFLAGGMTLLPACKQRLARPSTLIDLAGIRELAGISMQDGMLRIGAMTRHFEVAASETVRMAIPGLARLAGLIGDQQVRHRGTIGGSVANNDPAADYPAGLLGLGAVVITDRRIIKADDFFLGLFETALEEGEILTAVSFPVPDEATYMKFPSPASGYALIGVMVARTGTDIRVAVTGGGHGVFRVAAAEAALADDWSPQAVSTIEIDADMLSDDHGAPASYKMALIRALTARAVASMVR</sequence>
<proteinExistence type="predicted"/>
<dbReference type="InterPro" id="IPR016167">
    <property type="entry name" value="FAD-bd_PCMH_sub1"/>
</dbReference>
<dbReference type="SMART" id="SM01092">
    <property type="entry name" value="CO_deh_flav_C"/>
    <property type="match status" value="1"/>
</dbReference>
<name>A0ABV7K7W3_9HYPH</name>
<dbReference type="EMBL" id="JBHRTK010000004">
    <property type="protein sequence ID" value="MFC3205540.1"/>
    <property type="molecule type" value="Genomic_DNA"/>
</dbReference>
<dbReference type="Gene3D" id="3.30.465.10">
    <property type="match status" value="1"/>
</dbReference>
<dbReference type="InterPro" id="IPR036318">
    <property type="entry name" value="FAD-bd_PCMH-like_sf"/>
</dbReference>
<dbReference type="Pfam" id="PF00941">
    <property type="entry name" value="FAD_binding_5"/>
    <property type="match status" value="1"/>
</dbReference>
<dbReference type="Proteomes" id="UP001595583">
    <property type="component" value="Unassembled WGS sequence"/>
</dbReference>
<dbReference type="PANTHER" id="PTHR42659:SF2">
    <property type="entry name" value="XANTHINE DEHYDROGENASE SUBUNIT C-RELATED"/>
    <property type="match status" value="1"/>
</dbReference>
<comment type="caution">
    <text evidence="5">The sequence shown here is derived from an EMBL/GenBank/DDBJ whole genome shotgun (WGS) entry which is preliminary data.</text>
</comment>